<dbReference type="Gene3D" id="2.60.40.10">
    <property type="entry name" value="Immunoglobulins"/>
    <property type="match status" value="1"/>
</dbReference>
<dbReference type="OrthoDB" id="9800925at2"/>
<accession>A0A2S7U8V6</accession>
<keyword evidence="5" id="KW-1185">Reference proteome</keyword>
<comment type="caution">
    <text evidence="4">The sequence shown here is derived from an EMBL/GenBank/DDBJ whole genome shotgun (WGS) entry which is preliminary data.</text>
</comment>
<dbReference type="InterPro" id="IPR057036">
    <property type="entry name" value="Beta-tre_PLH30"/>
</dbReference>
<dbReference type="RefSeq" id="WP_105069892.1">
    <property type="nucleotide sequence ID" value="NZ_MTPW01000001.1"/>
</dbReference>
<dbReference type="InterPro" id="IPR035992">
    <property type="entry name" value="Ricin_B-like_lectins"/>
</dbReference>
<protein>
    <submittedName>
        <fullName evidence="4">Uncharacterized protein</fullName>
    </submittedName>
</protein>
<dbReference type="Pfam" id="PF15892">
    <property type="entry name" value="BNR_4"/>
    <property type="match status" value="1"/>
</dbReference>
<evidence type="ECO:0000313" key="5">
    <source>
        <dbReference type="Proteomes" id="UP000239747"/>
    </source>
</evidence>
<organism evidence="4 5">
    <name type="scientific">Nonlabens arenilitoris</name>
    <dbReference type="NCBI Taxonomy" id="1217969"/>
    <lineage>
        <taxon>Bacteria</taxon>
        <taxon>Pseudomonadati</taxon>
        <taxon>Bacteroidota</taxon>
        <taxon>Flavobacteriia</taxon>
        <taxon>Flavobacteriales</taxon>
        <taxon>Flavobacteriaceae</taxon>
        <taxon>Nonlabens</taxon>
    </lineage>
</organism>
<evidence type="ECO:0000313" key="4">
    <source>
        <dbReference type="EMBL" id="PQJ30712.1"/>
    </source>
</evidence>
<reference evidence="4 5" key="1">
    <citation type="submission" date="2017-01" db="EMBL/GenBank/DDBJ databases">
        <title>Trade-off between light-utilization and light-protection in marine flavobacteria.</title>
        <authorList>
            <person name="Kumagai Y."/>
            <person name="Yoshizawa S."/>
            <person name="Kogure K."/>
            <person name="Iwasaki W."/>
        </authorList>
    </citation>
    <scope>NUCLEOTIDE SEQUENCE [LARGE SCALE GENOMIC DNA]</scope>
    <source>
        <strain evidence="4 5">KCTC 32109</strain>
    </source>
</reference>
<dbReference type="Pfam" id="PF17957">
    <property type="entry name" value="Big_7"/>
    <property type="match status" value="1"/>
</dbReference>
<dbReference type="InterPro" id="IPR026444">
    <property type="entry name" value="Secre_tail"/>
</dbReference>
<name>A0A2S7U8V6_9FLAO</name>
<dbReference type="Pfam" id="PF18962">
    <property type="entry name" value="Por_Secre_tail"/>
    <property type="match status" value="1"/>
</dbReference>
<dbReference type="AlphaFoldDB" id="A0A2S7U8V6"/>
<evidence type="ECO:0000256" key="1">
    <source>
        <dbReference type="ARBA" id="ARBA00022729"/>
    </source>
</evidence>
<dbReference type="Proteomes" id="UP000239747">
    <property type="component" value="Unassembled WGS sequence"/>
</dbReference>
<dbReference type="Pfam" id="PF24208">
    <property type="entry name" value="Beta-tre_PLH30"/>
    <property type="match status" value="1"/>
</dbReference>
<dbReference type="NCBIfam" id="TIGR04183">
    <property type="entry name" value="Por_Secre_tail"/>
    <property type="match status" value="1"/>
</dbReference>
<feature type="domain" description="Secretion system C-terminal sorting" evidence="2">
    <location>
        <begin position="744"/>
        <end position="816"/>
    </location>
</feature>
<dbReference type="SUPFAM" id="SSF50370">
    <property type="entry name" value="Ricin B-like lectins"/>
    <property type="match status" value="1"/>
</dbReference>
<proteinExistence type="predicted"/>
<dbReference type="EMBL" id="MTPW01000001">
    <property type="protein sequence ID" value="PQJ30712.1"/>
    <property type="molecule type" value="Genomic_DNA"/>
</dbReference>
<sequence length="817" mass="91093">MRNIAFKANTSSIIFLFTIFFSFQSLVFSQVVLESEVKITDFGLHFSGARVANSSPDNGSSALYDYVFGNKISAHGDCIKTYGDYVFMTWYHGGKTNRHVMLTRYNKVTGTMATIQFPHTHTGFQNKWWLGESHNTIAVGISPLDGTIHLLYDMHAYSATKPSDGSLANDYFRYSYSVPNAATLPDSQFTLSQFVQNNAGGYKHLRLTGSISQNQFDGLTYPTFFLNDSGELIMNMREGGNNNGKYKFTKYDANTGNWSSFIDFNALNAQNQSGITHNWGLYGSLKYVNGKMRIGFQRRSGDNNDKYQYQNGVYYAYSDDQTGASNWKSHDGTPFSLPLYDADLIKIMEPGDYVQTQQANQVYIVGGFDWTVTDNGDVHIISRVRDDENNVTKNLHIYKPAGAMNFTTSENFSGGEAIYTAGDDVFIIDLNNGRVRVQKTDGGTNNFTTIYQATTGRTFSHGKVHIIDGKLHYYLMENASGSARPLYLQIIDLDIVVDPFRVSLTAPFDGETYDIGQTIQILADAADDNGSISRVEFMVDGTLLGTDTTTPYSLDWAPTVEAAYTVEAVAYNATNNTVTSNPITVNWRMDDPNDLTGDIYRIKNFVTGQYMHSVGADVVESIDGINTVSGDKEWEIVQVGNFYNIESKRTDRGVLRAAGSPPNDVINTGFVAPREDSDKQFTVIYNSSDNTYQFQTRNGGNYIYHNPNGIIEHVPNSGDRSKWIVESTTLSTSEVNDKISDIKIFPNPAKDEFSIVMNQNSGASVAIYDMLGKLVYQKTINSNRIDISNKGRFKTGMYLVKVIDSDSKVYHSKLVIK</sequence>
<dbReference type="InterPro" id="IPR013783">
    <property type="entry name" value="Ig-like_fold"/>
</dbReference>
<gene>
    <name evidence="4" type="ORF">BST92_01645</name>
</gene>
<evidence type="ECO:0000259" key="3">
    <source>
        <dbReference type="Pfam" id="PF24208"/>
    </source>
</evidence>
<keyword evidence="1" id="KW-0732">Signal</keyword>
<feature type="domain" description="Endo-acting ulvan lyase beta-trefoil" evidence="3">
    <location>
        <begin position="600"/>
        <end position="723"/>
    </location>
</feature>
<evidence type="ECO:0000259" key="2">
    <source>
        <dbReference type="Pfam" id="PF18962"/>
    </source>
</evidence>